<dbReference type="GO" id="GO:0070273">
    <property type="term" value="F:phosphatidylinositol-4-phosphate binding"/>
    <property type="evidence" value="ECO:0007669"/>
    <property type="project" value="InterPro"/>
</dbReference>
<dbReference type="InterPro" id="IPR038261">
    <property type="entry name" value="GPP34-like_sf"/>
</dbReference>
<evidence type="ECO:0000256" key="5">
    <source>
        <dbReference type="SAM" id="MobiDB-lite"/>
    </source>
</evidence>
<comment type="caution">
    <text evidence="6">The sequence shown here is derived from an EMBL/GenBank/DDBJ whole genome shotgun (WGS) entry which is preliminary data.</text>
</comment>
<keyword evidence="4" id="KW-0472">Membrane</keyword>
<evidence type="ECO:0000256" key="1">
    <source>
        <dbReference type="ARBA" id="ARBA00004255"/>
    </source>
</evidence>
<feature type="compositionally biased region" description="Basic and acidic residues" evidence="5">
    <location>
        <begin position="235"/>
        <end position="258"/>
    </location>
</feature>
<sequence>MGVGEALLLLAIDPRRGTIWAPQRMAFALRAGELLDLVLAGRATVDDGRIEVTDASGTGNDRLDETLAEISAMTAPTVPSWVRGTTPGIGMRYLSRLEDQHVVQIGAGRGSSQPPRITLIDPARRDGIQARVDRVARGEPASEEDRSLAGLVYACSLDARLYGGLRRRALRRRLARLGEQQTAAVVHLASAGFEPVANASTDVVTRLNWALVGMLRHEYESGLYDQQYDSGGGHHGGESHHHGSESHHHGVESHHHGGIDTGGGHHG</sequence>
<evidence type="ECO:0000256" key="2">
    <source>
        <dbReference type="ARBA" id="ARBA00023034"/>
    </source>
</evidence>
<dbReference type="InterPro" id="IPR008628">
    <property type="entry name" value="GPP34-like"/>
</dbReference>
<dbReference type="Proteomes" id="UP000675781">
    <property type="component" value="Unassembled WGS sequence"/>
</dbReference>
<dbReference type="GO" id="GO:0012505">
    <property type="term" value="C:endomembrane system"/>
    <property type="evidence" value="ECO:0007669"/>
    <property type="project" value="UniProtKB-ARBA"/>
</dbReference>
<evidence type="ECO:0000256" key="4">
    <source>
        <dbReference type="ARBA" id="ARBA00023136"/>
    </source>
</evidence>
<organism evidence="6 7">
    <name type="scientific">Actinospica durhamensis</name>
    <dbReference type="NCBI Taxonomy" id="1508375"/>
    <lineage>
        <taxon>Bacteria</taxon>
        <taxon>Bacillati</taxon>
        <taxon>Actinomycetota</taxon>
        <taxon>Actinomycetes</taxon>
        <taxon>Catenulisporales</taxon>
        <taxon>Actinospicaceae</taxon>
        <taxon>Actinospica</taxon>
    </lineage>
</organism>
<keyword evidence="3" id="KW-0446">Lipid-binding</keyword>
<dbReference type="AlphaFoldDB" id="A0A941EHW9"/>
<name>A0A941EHW9_9ACTN</name>
<gene>
    <name evidence="6" type="ORF">KDL01_00375</name>
</gene>
<evidence type="ECO:0000313" key="7">
    <source>
        <dbReference type="Proteomes" id="UP000675781"/>
    </source>
</evidence>
<evidence type="ECO:0000313" key="6">
    <source>
        <dbReference type="EMBL" id="MBR7831691.1"/>
    </source>
</evidence>
<comment type="subcellular location">
    <subcellularLocation>
        <location evidence="1">Golgi apparatus membrane</location>
        <topology evidence="1">Peripheral membrane protein</topology>
        <orientation evidence="1">Cytoplasmic side</orientation>
    </subcellularLocation>
</comment>
<dbReference type="RefSeq" id="WP_212526221.1">
    <property type="nucleotide sequence ID" value="NZ_JAGSOG010000001.1"/>
</dbReference>
<keyword evidence="2" id="KW-0333">Golgi apparatus</keyword>
<reference evidence="6" key="1">
    <citation type="submission" date="2021-04" db="EMBL/GenBank/DDBJ databases">
        <title>Genome based classification of Actinospica acidithermotolerans sp. nov., an actinobacterium isolated from an Indonesian hot spring.</title>
        <authorList>
            <person name="Kusuma A.B."/>
            <person name="Putra K.E."/>
            <person name="Nafisah S."/>
            <person name="Loh J."/>
            <person name="Nouioui I."/>
            <person name="Goodfellow M."/>
        </authorList>
    </citation>
    <scope>NUCLEOTIDE SEQUENCE</scope>
    <source>
        <strain evidence="6">CSCA 57</strain>
    </source>
</reference>
<dbReference type="GO" id="GO:0005737">
    <property type="term" value="C:cytoplasm"/>
    <property type="evidence" value="ECO:0007669"/>
    <property type="project" value="UniProtKB-ARBA"/>
</dbReference>
<dbReference type="Gene3D" id="1.10.3630.10">
    <property type="entry name" value="yeast vps74-n-term truncation variant domain like"/>
    <property type="match status" value="1"/>
</dbReference>
<accession>A0A941EHW9</accession>
<proteinExistence type="predicted"/>
<dbReference type="Pfam" id="PF05719">
    <property type="entry name" value="GPP34"/>
    <property type="match status" value="1"/>
</dbReference>
<protein>
    <submittedName>
        <fullName evidence="6">GPP34 family phosphoprotein</fullName>
    </submittedName>
</protein>
<dbReference type="EMBL" id="JAGSOG010000001">
    <property type="protein sequence ID" value="MBR7831691.1"/>
    <property type="molecule type" value="Genomic_DNA"/>
</dbReference>
<keyword evidence="7" id="KW-1185">Reference proteome</keyword>
<evidence type="ECO:0000256" key="3">
    <source>
        <dbReference type="ARBA" id="ARBA00023121"/>
    </source>
</evidence>
<feature type="region of interest" description="Disordered" evidence="5">
    <location>
        <begin position="226"/>
        <end position="267"/>
    </location>
</feature>